<dbReference type="Proteomes" id="UP000250043">
    <property type="component" value="Unassembled WGS sequence"/>
</dbReference>
<evidence type="ECO:0000256" key="1">
    <source>
        <dbReference type="SAM" id="MobiDB-lite"/>
    </source>
</evidence>
<sequence length="227" mass="24997">MEERSRGVEERVCGLVRGGARVIRGCGMPEYSGLAFGAYGQRDVCPAGQGGIDRPGNRQDVKHELFPNARSEMKICDPVQYCTRYIDAYSSAGCKARRCTVSLTNPVPTIMLLSGTKRPALQEVCDIVRRRVRGCASHQPCIAPFKIVRASARLIRPADQRPDPRAADQTDGEPAGSSQFVEKSEYRRGTDENSRATVMLIRLCTLCWMFPLGHAVSGDEAYDLILS</sequence>
<protein>
    <submittedName>
        <fullName evidence="2">Uncharacterized protein</fullName>
    </submittedName>
</protein>
<evidence type="ECO:0000313" key="2">
    <source>
        <dbReference type="EMBL" id="OCH95756.1"/>
    </source>
</evidence>
<keyword evidence="3" id="KW-1185">Reference proteome</keyword>
<reference evidence="2 3" key="1">
    <citation type="submission" date="2016-07" db="EMBL/GenBank/DDBJ databases">
        <title>Draft genome of the white-rot fungus Obba rivulosa 3A-2.</title>
        <authorList>
            <consortium name="DOE Joint Genome Institute"/>
            <person name="Miettinen O."/>
            <person name="Riley R."/>
            <person name="Acob R."/>
            <person name="Barry K."/>
            <person name="Cullen D."/>
            <person name="De Vries R."/>
            <person name="Hainaut M."/>
            <person name="Hatakka A."/>
            <person name="Henrissat B."/>
            <person name="Hilden K."/>
            <person name="Kuo R."/>
            <person name="Labutti K."/>
            <person name="Lipzen A."/>
            <person name="Makela M.R."/>
            <person name="Sandor L."/>
            <person name="Spatafora J.W."/>
            <person name="Grigoriev I.V."/>
            <person name="Hibbett D.S."/>
        </authorList>
    </citation>
    <scope>NUCLEOTIDE SEQUENCE [LARGE SCALE GENOMIC DNA]</scope>
    <source>
        <strain evidence="2 3">3A-2</strain>
    </source>
</reference>
<accession>A0A8E2DU72</accession>
<name>A0A8E2DU72_9APHY</name>
<gene>
    <name evidence="2" type="ORF">OBBRIDRAFT_500437</name>
</gene>
<feature type="region of interest" description="Disordered" evidence="1">
    <location>
        <begin position="158"/>
        <end position="188"/>
    </location>
</feature>
<proteinExistence type="predicted"/>
<dbReference type="AlphaFoldDB" id="A0A8E2DU72"/>
<evidence type="ECO:0000313" key="3">
    <source>
        <dbReference type="Proteomes" id="UP000250043"/>
    </source>
</evidence>
<feature type="compositionally biased region" description="Basic and acidic residues" evidence="1">
    <location>
        <begin position="158"/>
        <end position="168"/>
    </location>
</feature>
<organism evidence="2 3">
    <name type="scientific">Obba rivulosa</name>
    <dbReference type="NCBI Taxonomy" id="1052685"/>
    <lineage>
        <taxon>Eukaryota</taxon>
        <taxon>Fungi</taxon>
        <taxon>Dikarya</taxon>
        <taxon>Basidiomycota</taxon>
        <taxon>Agaricomycotina</taxon>
        <taxon>Agaricomycetes</taxon>
        <taxon>Polyporales</taxon>
        <taxon>Gelatoporiaceae</taxon>
        <taxon>Obba</taxon>
    </lineage>
</organism>
<dbReference type="EMBL" id="KV722334">
    <property type="protein sequence ID" value="OCH95756.1"/>
    <property type="molecule type" value="Genomic_DNA"/>
</dbReference>